<feature type="compositionally biased region" description="Polar residues" evidence="19">
    <location>
        <begin position="1"/>
        <end position="14"/>
    </location>
</feature>
<evidence type="ECO:0000256" key="2">
    <source>
        <dbReference type="ARBA" id="ARBA00007025"/>
    </source>
</evidence>
<accession>A0A7M7JJU0</accession>
<comment type="subcellular location">
    <subcellularLocation>
        <location evidence="1">Nucleus</location>
    </subcellularLocation>
</comment>
<dbReference type="RefSeq" id="XP_022653044.1">
    <property type="nucleotide sequence ID" value="XM_022797309.1"/>
</dbReference>
<evidence type="ECO:0000259" key="21">
    <source>
        <dbReference type="PROSITE" id="PS51194"/>
    </source>
</evidence>
<dbReference type="GO" id="GO:0045003">
    <property type="term" value="P:double-strand break repair via synthesis-dependent strand annealing"/>
    <property type="evidence" value="ECO:0007669"/>
    <property type="project" value="TreeGrafter"/>
</dbReference>
<evidence type="ECO:0000256" key="9">
    <source>
        <dbReference type="ARBA" id="ARBA00022776"/>
    </source>
</evidence>
<dbReference type="Gene3D" id="3.40.50.10810">
    <property type="entry name" value="Tandem AAA-ATPase domain"/>
    <property type="match status" value="1"/>
</dbReference>
<keyword evidence="5" id="KW-0597">Phosphoprotein</keyword>
<dbReference type="InterPro" id="IPR000330">
    <property type="entry name" value="SNF2_N"/>
</dbReference>
<evidence type="ECO:0000256" key="14">
    <source>
        <dbReference type="ARBA" id="ARBA00023204"/>
    </source>
</evidence>
<dbReference type="PANTHER" id="PTHR45629">
    <property type="entry name" value="SNF2/RAD54 FAMILY MEMBER"/>
    <property type="match status" value="1"/>
</dbReference>
<dbReference type="Pfam" id="PF00271">
    <property type="entry name" value="Helicase_C"/>
    <property type="match status" value="1"/>
</dbReference>
<evidence type="ECO:0000256" key="10">
    <source>
        <dbReference type="ARBA" id="ARBA00022801"/>
    </source>
</evidence>
<protein>
    <recommendedName>
        <fullName evidence="4">DNA repair and recombination protein RAD54-like</fullName>
    </recommendedName>
    <alternativeName>
        <fullName evidence="18">Protein okra</fullName>
    </alternativeName>
</protein>
<keyword evidence="11" id="KW-0347">Helicase</keyword>
<dbReference type="EnsemblMetazoa" id="XM_022797309">
    <property type="protein sequence ID" value="XP_022653044"/>
    <property type="gene ID" value="LOC111246919"/>
</dbReference>
<keyword evidence="12" id="KW-0067">ATP-binding</keyword>
<keyword evidence="6" id="KW-0132">Cell division</keyword>
<keyword evidence="23" id="KW-1185">Reference proteome</keyword>
<dbReference type="Proteomes" id="UP000594260">
    <property type="component" value="Unplaced"/>
</dbReference>
<dbReference type="InParanoid" id="A0A7M7JJU0"/>
<evidence type="ECO:0000256" key="3">
    <source>
        <dbReference type="ARBA" id="ARBA00011467"/>
    </source>
</evidence>
<dbReference type="OrthoDB" id="413460at2759"/>
<dbReference type="KEGG" id="vde:111246919"/>
<sequence length="718" mass="80580">MRRSLAPSQRQLATTPDAKRRRVSTPASIGNNTSLRTENFSTAVNTSGTMGKAMEKSAHEQFIRELLAKPFRVPLANYTPSATTKTLGCRRPLGPRPMHDPFEEGSLVLWSPEPGQSKEMVHVVVDPALSRVLRPHQREGVKFMYDCLTGVHIPESYGCIMADEMGLGKTLQTITVLWTLVRQGPVYGQSTVKKALIVTPSSLVKNWGNELKKWLGERARYIALEGGSGAAIDAEIGSFLNNRCVSILILSYETLRVHIEPLKNSKDVGLVVCDEGHRLKNADNQTYRALSELKTSRRLLLSGTPIQNDLLEYFSLVHFVNNGILGTAAEFRKKFENPILRSRDAYSTEAERERGTAKLTELVAIVNRCLIRRTNALLAQYLPVKHELIVCCRLTDIQKEAYLRFTRTYDDKSCTALAAITWLKKICNHPSLVDNHVSTSRKTEKADKVRGPGARESMKGPKIDPAESGKFLILDGLLAAIKATSDDKVVIVSNYTQTMELFEQLCRLRGYGYVRLDGSMSSKKRDLLVSQFNDPQSPDMVFLLSSKAGGCGLNIVGANRLVMFDPDWNPASDQQAMARVWRDGQQKACFVYRFISTGTIEEKIFQRQTHKTLLSSVVVDSEAEAERHFSAKDLRDLFRLDEEEFYSSTHSQIKCTRCVNNIQVRQPPEEADVSSDLSLWHHYHSSRQFNTDAALKKVWQLGVSFVFAQSSHKPKKVP</sequence>
<feature type="domain" description="Helicase C-terminal" evidence="21">
    <location>
        <begin position="473"/>
        <end position="635"/>
    </location>
</feature>
<name>A0A7M7JJU0_VARDE</name>
<evidence type="ECO:0000256" key="1">
    <source>
        <dbReference type="ARBA" id="ARBA00004123"/>
    </source>
</evidence>
<feature type="compositionally biased region" description="Polar residues" evidence="19">
    <location>
        <begin position="25"/>
        <end position="34"/>
    </location>
</feature>
<comment type="function">
    <text evidence="17">Involved in mitotic DNA repair and meiotic recombination. Functions in the recombinational DNA repair pathway. Essential for interhomolog gene conversion (GC), but may have a less important role in intersister GC than spn-A/Rad51. In the presence of DNA, spn-A/Rad51 enhances the ATPase activity of okr/Rad54.</text>
</comment>
<dbReference type="SUPFAM" id="SSF52540">
    <property type="entry name" value="P-loop containing nucleoside triphosphate hydrolases"/>
    <property type="match status" value="2"/>
</dbReference>
<feature type="compositionally biased region" description="Basic and acidic residues" evidence="19">
    <location>
        <begin position="441"/>
        <end position="450"/>
    </location>
</feature>
<dbReference type="CDD" id="cd18793">
    <property type="entry name" value="SF2_C_SNF"/>
    <property type="match status" value="1"/>
</dbReference>
<dbReference type="GO" id="GO:0007131">
    <property type="term" value="P:reciprocal meiotic recombination"/>
    <property type="evidence" value="ECO:0007669"/>
    <property type="project" value="TreeGrafter"/>
</dbReference>
<dbReference type="GO" id="GO:0005634">
    <property type="term" value="C:nucleus"/>
    <property type="evidence" value="ECO:0007669"/>
    <property type="project" value="UniProtKB-SubCell"/>
</dbReference>
<evidence type="ECO:0000259" key="20">
    <source>
        <dbReference type="PROSITE" id="PS51192"/>
    </source>
</evidence>
<evidence type="ECO:0000256" key="18">
    <source>
        <dbReference type="ARBA" id="ARBA00029956"/>
    </source>
</evidence>
<evidence type="ECO:0000256" key="8">
    <source>
        <dbReference type="ARBA" id="ARBA00022763"/>
    </source>
</evidence>
<dbReference type="GeneID" id="111246919"/>
<dbReference type="GO" id="GO:0005524">
    <property type="term" value="F:ATP binding"/>
    <property type="evidence" value="ECO:0007669"/>
    <property type="project" value="UniProtKB-KW"/>
</dbReference>
<evidence type="ECO:0000313" key="23">
    <source>
        <dbReference type="Proteomes" id="UP000594260"/>
    </source>
</evidence>
<keyword evidence="7" id="KW-0547">Nucleotide-binding</keyword>
<feature type="region of interest" description="Disordered" evidence="19">
    <location>
        <begin position="1"/>
        <end position="34"/>
    </location>
</feature>
<keyword evidence="14" id="KW-0234">DNA repair</keyword>
<proteinExistence type="inferred from homology"/>
<evidence type="ECO:0000256" key="17">
    <source>
        <dbReference type="ARBA" id="ARBA00024776"/>
    </source>
</evidence>
<dbReference type="GO" id="GO:0016817">
    <property type="term" value="F:hydrolase activity, acting on acid anhydrides"/>
    <property type="evidence" value="ECO:0007669"/>
    <property type="project" value="InterPro"/>
</dbReference>
<keyword evidence="10" id="KW-0378">Hydrolase</keyword>
<organism evidence="22 23">
    <name type="scientific">Varroa destructor</name>
    <name type="common">Honeybee mite</name>
    <dbReference type="NCBI Taxonomy" id="109461"/>
    <lineage>
        <taxon>Eukaryota</taxon>
        <taxon>Metazoa</taxon>
        <taxon>Ecdysozoa</taxon>
        <taxon>Arthropoda</taxon>
        <taxon>Chelicerata</taxon>
        <taxon>Arachnida</taxon>
        <taxon>Acari</taxon>
        <taxon>Parasitiformes</taxon>
        <taxon>Mesostigmata</taxon>
        <taxon>Gamasina</taxon>
        <taxon>Dermanyssoidea</taxon>
        <taxon>Varroidae</taxon>
        <taxon>Varroa</taxon>
    </lineage>
</organism>
<evidence type="ECO:0000256" key="13">
    <source>
        <dbReference type="ARBA" id="ARBA00023125"/>
    </source>
</evidence>
<dbReference type="Pfam" id="PF00176">
    <property type="entry name" value="SNF2-rel_dom"/>
    <property type="match status" value="1"/>
</dbReference>
<evidence type="ECO:0000256" key="4">
    <source>
        <dbReference type="ARBA" id="ARBA00015341"/>
    </source>
</evidence>
<dbReference type="EnsemblMetazoa" id="XM_022797310">
    <property type="protein sequence ID" value="XP_022653045"/>
    <property type="gene ID" value="LOC111246919"/>
</dbReference>
<dbReference type="InterPro" id="IPR013967">
    <property type="entry name" value="Rad54_N"/>
</dbReference>
<evidence type="ECO:0000256" key="12">
    <source>
        <dbReference type="ARBA" id="ARBA00022840"/>
    </source>
</evidence>
<dbReference type="Pfam" id="PF08658">
    <property type="entry name" value="Rad54_N"/>
    <property type="match status" value="1"/>
</dbReference>
<dbReference type="PROSITE" id="PS51194">
    <property type="entry name" value="HELICASE_CTER"/>
    <property type="match status" value="1"/>
</dbReference>
<evidence type="ECO:0000256" key="6">
    <source>
        <dbReference type="ARBA" id="ARBA00022618"/>
    </source>
</evidence>
<evidence type="ECO:0000256" key="5">
    <source>
        <dbReference type="ARBA" id="ARBA00022553"/>
    </source>
</evidence>
<dbReference type="FunFam" id="3.40.50.10810:FF:000020">
    <property type="entry name" value="DNA repair and recombination protein RAD54B"/>
    <property type="match status" value="1"/>
</dbReference>
<dbReference type="GO" id="GO:0015616">
    <property type="term" value="F:DNA translocase activity"/>
    <property type="evidence" value="ECO:0007669"/>
    <property type="project" value="TreeGrafter"/>
</dbReference>
<dbReference type="CTD" id="33507"/>
<dbReference type="AlphaFoldDB" id="A0A7M7JJU0"/>
<keyword evidence="15" id="KW-0539">Nucleus</keyword>
<keyword evidence="8" id="KW-0227">DNA damage</keyword>
<keyword evidence="16" id="KW-0131">Cell cycle</keyword>
<dbReference type="InterPro" id="IPR049730">
    <property type="entry name" value="SNF2/RAD54-like_C"/>
</dbReference>
<dbReference type="Gene3D" id="3.40.50.300">
    <property type="entry name" value="P-loop containing nucleotide triphosphate hydrolases"/>
    <property type="match status" value="1"/>
</dbReference>
<keyword evidence="13" id="KW-0238">DNA-binding</keyword>
<dbReference type="SMART" id="SM00487">
    <property type="entry name" value="DEXDc"/>
    <property type="match status" value="1"/>
</dbReference>
<dbReference type="GO" id="GO:0003677">
    <property type="term" value="F:DNA binding"/>
    <property type="evidence" value="ECO:0007669"/>
    <property type="project" value="UniProtKB-KW"/>
</dbReference>
<evidence type="ECO:0000256" key="15">
    <source>
        <dbReference type="ARBA" id="ARBA00023242"/>
    </source>
</evidence>
<dbReference type="InterPro" id="IPR014001">
    <property type="entry name" value="Helicase_ATP-bd"/>
</dbReference>
<comment type="subunit">
    <text evidence="3">Interacts (via N-terminus) with spn-A/Rad51.</text>
</comment>
<dbReference type="FunFam" id="3.40.50.300:FF:000332">
    <property type="entry name" value="DNA repair and recombination protein RAD54-like"/>
    <property type="match status" value="1"/>
</dbReference>
<dbReference type="InterPro" id="IPR038718">
    <property type="entry name" value="SNF2-like_sf"/>
</dbReference>
<dbReference type="InterPro" id="IPR027417">
    <property type="entry name" value="P-loop_NTPase"/>
</dbReference>
<evidence type="ECO:0000256" key="7">
    <source>
        <dbReference type="ARBA" id="ARBA00022741"/>
    </source>
</evidence>
<dbReference type="RefSeq" id="XP_022653045.1">
    <property type="nucleotide sequence ID" value="XM_022797310.1"/>
</dbReference>
<dbReference type="FunCoup" id="A0A7M7JJU0">
    <property type="interactions" value="1041"/>
</dbReference>
<evidence type="ECO:0000256" key="16">
    <source>
        <dbReference type="ARBA" id="ARBA00023306"/>
    </source>
</evidence>
<dbReference type="SMART" id="SM00490">
    <property type="entry name" value="HELICc"/>
    <property type="match status" value="1"/>
</dbReference>
<dbReference type="GO" id="GO:0004386">
    <property type="term" value="F:helicase activity"/>
    <property type="evidence" value="ECO:0007669"/>
    <property type="project" value="UniProtKB-KW"/>
</dbReference>
<dbReference type="OMA" id="YTEHERM"/>
<evidence type="ECO:0000256" key="11">
    <source>
        <dbReference type="ARBA" id="ARBA00022806"/>
    </source>
</evidence>
<evidence type="ECO:0000256" key="19">
    <source>
        <dbReference type="SAM" id="MobiDB-lite"/>
    </source>
</evidence>
<dbReference type="InterPro" id="IPR050496">
    <property type="entry name" value="SNF2_RAD54_helicase_repair"/>
</dbReference>
<feature type="domain" description="Helicase ATP-binding" evidence="20">
    <location>
        <begin position="150"/>
        <end position="323"/>
    </location>
</feature>
<dbReference type="Gene3D" id="1.20.120.850">
    <property type="entry name" value="SWI2/SNF2 ATPases, N-terminal domain"/>
    <property type="match status" value="1"/>
</dbReference>
<dbReference type="GO" id="GO:0051301">
    <property type="term" value="P:cell division"/>
    <property type="evidence" value="ECO:0007669"/>
    <property type="project" value="UniProtKB-KW"/>
</dbReference>
<dbReference type="PROSITE" id="PS51192">
    <property type="entry name" value="HELICASE_ATP_BIND_1"/>
    <property type="match status" value="1"/>
</dbReference>
<keyword evidence="9" id="KW-0498">Mitosis</keyword>
<reference evidence="22" key="1">
    <citation type="submission" date="2021-01" db="UniProtKB">
        <authorList>
            <consortium name="EnsemblMetazoa"/>
        </authorList>
    </citation>
    <scope>IDENTIFICATION</scope>
</reference>
<comment type="similarity">
    <text evidence="2">Belongs to the SNF2/RAD54 helicase family.</text>
</comment>
<dbReference type="PANTHER" id="PTHR45629:SF7">
    <property type="entry name" value="DNA EXCISION REPAIR PROTEIN ERCC-6-RELATED"/>
    <property type="match status" value="1"/>
</dbReference>
<evidence type="ECO:0000313" key="22">
    <source>
        <dbReference type="EnsemblMetazoa" id="XP_022653045"/>
    </source>
</evidence>
<feature type="region of interest" description="Disordered" evidence="19">
    <location>
        <begin position="437"/>
        <end position="463"/>
    </location>
</feature>
<dbReference type="InterPro" id="IPR001650">
    <property type="entry name" value="Helicase_C-like"/>
</dbReference>